<comment type="caution">
    <text evidence="1">The sequence shown here is derived from an EMBL/GenBank/DDBJ whole genome shotgun (WGS) entry which is preliminary data.</text>
</comment>
<accession>A0AAN8ZWC5</accession>
<keyword evidence="2" id="KW-1185">Reference proteome</keyword>
<protein>
    <submittedName>
        <fullName evidence="1">Uncharacterized protein</fullName>
    </submittedName>
</protein>
<dbReference type="EMBL" id="JAXCGZ010015138">
    <property type="protein sequence ID" value="KAK7071121.1"/>
    <property type="molecule type" value="Genomic_DNA"/>
</dbReference>
<sequence length="56" mass="6190">MCVSVCVCVCVCVCARTSYKSSLEKTELGCEMNSFIYIPFQASALISFSTHGWAER</sequence>
<reference evidence="1 2" key="1">
    <citation type="submission" date="2023-11" db="EMBL/GenBank/DDBJ databases">
        <title>Halocaridina rubra genome assembly.</title>
        <authorList>
            <person name="Smith C."/>
        </authorList>
    </citation>
    <scope>NUCLEOTIDE SEQUENCE [LARGE SCALE GENOMIC DNA]</scope>
    <source>
        <strain evidence="1">EP-1</strain>
        <tissue evidence="1">Whole</tissue>
    </source>
</reference>
<dbReference type="Proteomes" id="UP001381693">
    <property type="component" value="Unassembled WGS sequence"/>
</dbReference>
<evidence type="ECO:0000313" key="2">
    <source>
        <dbReference type="Proteomes" id="UP001381693"/>
    </source>
</evidence>
<organism evidence="1 2">
    <name type="scientific">Halocaridina rubra</name>
    <name type="common">Hawaiian red shrimp</name>
    <dbReference type="NCBI Taxonomy" id="373956"/>
    <lineage>
        <taxon>Eukaryota</taxon>
        <taxon>Metazoa</taxon>
        <taxon>Ecdysozoa</taxon>
        <taxon>Arthropoda</taxon>
        <taxon>Crustacea</taxon>
        <taxon>Multicrustacea</taxon>
        <taxon>Malacostraca</taxon>
        <taxon>Eumalacostraca</taxon>
        <taxon>Eucarida</taxon>
        <taxon>Decapoda</taxon>
        <taxon>Pleocyemata</taxon>
        <taxon>Caridea</taxon>
        <taxon>Atyoidea</taxon>
        <taxon>Atyidae</taxon>
        <taxon>Halocaridina</taxon>
    </lineage>
</organism>
<gene>
    <name evidence="1" type="ORF">SK128_019335</name>
</gene>
<evidence type="ECO:0000313" key="1">
    <source>
        <dbReference type="EMBL" id="KAK7071121.1"/>
    </source>
</evidence>
<feature type="non-terminal residue" evidence="1">
    <location>
        <position position="56"/>
    </location>
</feature>
<dbReference type="AlphaFoldDB" id="A0AAN8ZWC5"/>
<proteinExistence type="predicted"/>
<name>A0AAN8ZWC5_HALRR</name>